<sequence length="135" mass="15443">MVPSDLCTTAPNPSGKDTPKEFRTPKYVQKRDPPEECDTEFSIRSTICQGRRRREERGVSRRVPSIMRPNAVFFLGAPRLKIDTGKRIFEGTGREIEGAIRNETFQKVIHEGMECECVIRLQIFRVRFSSGLIPS</sequence>
<feature type="region of interest" description="Disordered" evidence="1">
    <location>
        <begin position="1"/>
        <end position="35"/>
    </location>
</feature>
<organism evidence="2 3">
    <name type="scientific">Caerostris extrusa</name>
    <name type="common">Bark spider</name>
    <name type="synonym">Caerostris bankana</name>
    <dbReference type="NCBI Taxonomy" id="172846"/>
    <lineage>
        <taxon>Eukaryota</taxon>
        <taxon>Metazoa</taxon>
        <taxon>Ecdysozoa</taxon>
        <taxon>Arthropoda</taxon>
        <taxon>Chelicerata</taxon>
        <taxon>Arachnida</taxon>
        <taxon>Araneae</taxon>
        <taxon>Araneomorphae</taxon>
        <taxon>Entelegynae</taxon>
        <taxon>Araneoidea</taxon>
        <taxon>Araneidae</taxon>
        <taxon>Caerostris</taxon>
    </lineage>
</organism>
<accession>A0AAV4T088</accession>
<evidence type="ECO:0000313" key="3">
    <source>
        <dbReference type="Proteomes" id="UP001054945"/>
    </source>
</evidence>
<dbReference type="EMBL" id="BPLR01010356">
    <property type="protein sequence ID" value="GIY38791.1"/>
    <property type="molecule type" value="Genomic_DNA"/>
</dbReference>
<protein>
    <submittedName>
        <fullName evidence="2">Uncharacterized protein</fullName>
    </submittedName>
</protein>
<dbReference type="AlphaFoldDB" id="A0AAV4T088"/>
<dbReference type="Proteomes" id="UP001054945">
    <property type="component" value="Unassembled WGS sequence"/>
</dbReference>
<proteinExistence type="predicted"/>
<feature type="compositionally biased region" description="Basic and acidic residues" evidence="1">
    <location>
        <begin position="17"/>
        <end position="34"/>
    </location>
</feature>
<evidence type="ECO:0000256" key="1">
    <source>
        <dbReference type="SAM" id="MobiDB-lite"/>
    </source>
</evidence>
<reference evidence="2 3" key="1">
    <citation type="submission" date="2021-06" db="EMBL/GenBank/DDBJ databases">
        <title>Caerostris extrusa draft genome.</title>
        <authorList>
            <person name="Kono N."/>
            <person name="Arakawa K."/>
        </authorList>
    </citation>
    <scope>NUCLEOTIDE SEQUENCE [LARGE SCALE GENOMIC DNA]</scope>
</reference>
<keyword evidence="3" id="KW-1185">Reference proteome</keyword>
<name>A0AAV4T088_CAEEX</name>
<feature type="compositionally biased region" description="Polar residues" evidence="1">
    <location>
        <begin position="1"/>
        <end position="12"/>
    </location>
</feature>
<gene>
    <name evidence="2" type="ORF">CEXT_674171</name>
</gene>
<evidence type="ECO:0000313" key="2">
    <source>
        <dbReference type="EMBL" id="GIY38791.1"/>
    </source>
</evidence>
<comment type="caution">
    <text evidence="2">The sequence shown here is derived from an EMBL/GenBank/DDBJ whole genome shotgun (WGS) entry which is preliminary data.</text>
</comment>